<evidence type="ECO:0000256" key="2">
    <source>
        <dbReference type="ARBA" id="ARBA00022801"/>
    </source>
</evidence>
<proteinExistence type="inferred from homology"/>
<dbReference type="AlphaFoldDB" id="A0A3M2M3V7"/>
<dbReference type="Pfam" id="PF00561">
    <property type="entry name" value="Abhydrolase_1"/>
    <property type="match status" value="1"/>
</dbReference>
<accession>A0A3M2M3V7</accession>
<dbReference type="InterPro" id="IPR029058">
    <property type="entry name" value="AB_hydrolase_fold"/>
</dbReference>
<keyword evidence="7" id="KW-1185">Reference proteome</keyword>
<dbReference type="InterPro" id="IPR051601">
    <property type="entry name" value="Serine_prot/Carboxylest_S33"/>
</dbReference>
<comment type="similarity">
    <text evidence="1">Belongs to the peptidase S33 family.</text>
</comment>
<comment type="caution">
    <text evidence="6">The sequence shown here is derived from an EMBL/GenBank/DDBJ whole genome shotgun (WGS) entry which is preliminary data.</text>
</comment>
<dbReference type="OrthoDB" id="3930934at2"/>
<dbReference type="Pfam" id="PF08386">
    <property type="entry name" value="Abhydrolase_4"/>
    <property type="match status" value="1"/>
</dbReference>
<keyword evidence="3" id="KW-0732">Signal</keyword>
<feature type="signal peptide" evidence="3">
    <location>
        <begin position="1"/>
        <end position="30"/>
    </location>
</feature>
<reference evidence="6 7" key="1">
    <citation type="submission" date="2018-10" db="EMBL/GenBank/DDBJ databases">
        <title>Isolation from soil.</title>
        <authorList>
            <person name="Hu J."/>
        </authorList>
    </citation>
    <scope>NUCLEOTIDE SEQUENCE [LARGE SCALE GENOMIC DNA]</scope>
    <source>
        <strain evidence="6 7">NEAU-Ht49</strain>
    </source>
</reference>
<gene>
    <name evidence="6" type="ORF">EBO15_21960</name>
</gene>
<organism evidence="6 7">
    <name type="scientific">Actinomadura harenae</name>
    <dbReference type="NCBI Taxonomy" id="2483351"/>
    <lineage>
        <taxon>Bacteria</taxon>
        <taxon>Bacillati</taxon>
        <taxon>Actinomycetota</taxon>
        <taxon>Actinomycetes</taxon>
        <taxon>Streptosporangiales</taxon>
        <taxon>Thermomonosporaceae</taxon>
        <taxon>Actinomadura</taxon>
    </lineage>
</organism>
<name>A0A3M2M3V7_9ACTN</name>
<evidence type="ECO:0000256" key="3">
    <source>
        <dbReference type="SAM" id="SignalP"/>
    </source>
</evidence>
<evidence type="ECO:0000259" key="4">
    <source>
        <dbReference type="Pfam" id="PF00561"/>
    </source>
</evidence>
<feature type="chain" id="PRO_5017991389" evidence="3">
    <location>
        <begin position="31"/>
        <end position="504"/>
    </location>
</feature>
<evidence type="ECO:0000259" key="5">
    <source>
        <dbReference type="Pfam" id="PF08386"/>
    </source>
</evidence>
<dbReference type="SUPFAM" id="SSF53474">
    <property type="entry name" value="alpha/beta-Hydrolases"/>
    <property type="match status" value="1"/>
</dbReference>
<dbReference type="PANTHER" id="PTHR43248:SF30">
    <property type="entry name" value="AB HYDROLASE-1 DOMAIN-CONTAINING PROTEIN"/>
    <property type="match status" value="1"/>
</dbReference>
<evidence type="ECO:0000313" key="7">
    <source>
        <dbReference type="Proteomes" id="UP000282674"/>
    </source>
</evidence>
<evidence type="ECO:0000313" key="6">
    <source>
        <dbReference type="EMBL" id="RMI41808.1"/>
    </source>
</evidence>
<dbReference type="InterPro" id="IPR013595">
    <property type="entry name" value="Pept_S33_TAP-like_C"/>
</dbReference>
<dbReference type="GO" id="GO:0016787">
    <property type="term" value="F:hydrolase activity"/>
    <property type="evidence" value="ECO:0007669"/>
    <property type="project" value="UniProtKB-KW"/>
</dbReference>
<feature type="domain" description="AB hydrolase-1" evidence="4">
    <location>
        <begin position="97"/>
        <end position="284"/>
    </location>
</feature>
<sequence length="504" mass="52272">MRRSRWVTRGVAALAAATATATSLPGLASAAPSAASLPGSATAASAPMWNPCSDVAQSPAQCADIRVPVSWADPRGRDIPLRMSRLPALDPRHRIGTLLFVLGGPGIPSAELSAQQGRALVPAALQDRFDIVGVDPRGVGASAAVKCAGPALPSTTPVFPNSPAQFASLQRQSAAYGTSCVENSTPGLVANVDTVSVARDLDAVRAALGERRLSFLGISYGTLITQTYARLYPDRVRAMALDGAVDHTVGPRALLYDEAASTSRVFARFAAWCSATASCALHGQDVLKVWDDLLARAARTPIPAPNATVGEPTVNDDAIRMALPNLLISGPTSTLLPSSWPVLGEGIARARAGDASILSDNSMAGTPQDAYISIGCQDLPPQLHGYADMAARLKRARALSPHTGGASGSWLVTAACAAWPLPASNPWAPQRITGVPPTLIVSTRNDPSTPLVWAQGLQRQIAGSRLLVAEVTGHLGFVNSACARAEEADYLVTGILPTRTTCGA</sequence>
<dbReference type="Proteomes" id="UP000282674">
    <property type="component" value="Unassembled WGS sequence"/>
</dbReference>
<dbReference type="RefSeq" id="WP_122196300.1">
    <property type="nucleotide sequence ID" value="NZ_JBHSKC010000023.1"/>
</dbReference>
<protein>
    <submittedName>
        <fullName evidence="6">Alpha/beta fold hydrolase</fullName>
    </submittedName>
</protein>
<dbReference type="PANTHER" id="PTHR43248">
    <property type="entry name" value="2-SUCCINYL-6-HYDROXY-2,4-CYCLOHEXADIENE-1-CARBOXYLATE SYNTHASE"/>
    <property type="match status" value="1"/>
</dbReference>
<keyword evidence="2 6" id="KW-0378">Hydrolase</keyword>
<dbReference type="EMBL" id="RFFG01000039">
    <property type="protein sequence ID" value="RMI41808.1"/>
    <property type="molecule type" value="Genomic_DNA"/>
</dbReference>
<feature type="domain" description="Peptidase S33 tripeptidyl aminopeptidase-like C-terminal" evidence="5">
    <location>
        <begin position="413"/>
        <end position="502"/>
    </location>
</feature>
<evidence type="ECO:0000256" key="1">
    <source>
        <dbReference type="ARBA" id="ARBA00010088"/>
    </source>
</evidence>
<dbReference type="Gene3D" id="3.40.50.1820">
    <property type="entry name" value="alpha/beta hydrolase"/>
    <property type="match status" value="1"/>
</dbReference>
<dbReference type="InterPro" id="IPR000073">
    <property type="entry name" value="AB_hydrolase_1"/>
</dbReference>